<dbReference type="AlphaFoldDB" id="A6DLQ9"/>
<dbReference type="EMBL" id="ABCK01000009">
    <property type="protein sequence ID" value="EDM27514.1"/>
    <property type="molecule type" value="Genomic_DNA"/>
</dbReference>
<sequence>MGFWTNFSHFLTLRPMPLGQEWVDFTMNKFKVHDKSPVKLNDFTLFPEPMLMRKYIAPEFLEDKIHEIEDLLIYMCSRDYRDSCGFMHLADEEELKCYGSLTISMIGGKTGKKPGLFIKTQDHMDEAFEYNLRAALKPMLAPFKLKPEIGFTLNFQINPVHPKWKVPAKYKKLEF</sequence>
<accession>A6DLQ9</accession>
<dbReference type="Proteomes" id="UP000004947">
    <property type="component" value="Unassembled WGS sequence"/>
</dbReference>
<keyword evidence="2" id="KW-1185">Reference proteome</keyword>
<evidence type="ECO:0000313" key="2">
    <source>
        <dbReference type="Proteomes" id="UP000004947"/>
    </source>
</evidence>
<proteinExistence type="predicted"/>
<comment type="caution">
    <text evidence="1">The sequence shown here is derived from an EMBL/GenBank/DDBJ whole genome shotgun (WGS) entry which is preliminary data.</text>
</comment>
<organism evidence="1 2">
    <name type="scientific">Lentisphaera araneosa HTCC2155</name>
    <dbReference type="NCBI Taxonomy" id="313628"/>
    <lineage>
        <taxon>Bacteria</taxon>
        <taxon>Pseudomonadati</taxon>
        <taxon>Lentisphaerota</taxon>
        <taxon>Lentisphaeria</taxon>
        <taxon>Lentisphaerales</taxon>
        <taxon>Lentisphaeraceae</taxon>
        <taxon>Lentisphaera</taxon>
    </lineage>
</organism>
<reference evidence="1 2" key="1">
    <citation type="journal article" date="2010" name="J. Bacteriol.">
        <title>Genome sequence of Lentisphaera araneosa HTCC2155T, the type species of the order Lentisphaerales in the phylum Lentisphaerae.</title>
        <authorList>
            <person name="Thrash J.C."/>
            <person name="Cho J.C."/>
            <person name="Vergin K.L."/>
            <person name="Morris R.M."/>
            <person name="Giovannoni S.J."/>
        </authorList>
    </citation>
    <scope>NUCLEOTIDE SEQUENCE [LARGE SCALE GENOMIC DNA]</scope>
    <source>
        <strain evidence="1 2">HTCC2155</strain>
    </source>
</reference>
<name>A6DLQ9_9BACT</name>
<protein>
    <submittedName>
        <fullName evidence="1">Uncharacterized protein</fullName>
    </submittedName>
</protein>
<evidence type="ECO:0000313" key="1">
    <source>
        <dbReference type="EMBL" id="EDM27514.1"/>
    </source>
</evidence>
<dbReference type="STRING" id="313628.LNTAR_05361"/>
<gene>
    <name evidence="1" type="ORF">LNTAR_05361</name>
</gene>